<dbReference type="Proteomes" id="UP000249748">
    <property type="component" value="Unassembled WGS sequence"/>
</dbReference>
<evidence type="ECO:0000313" key="1">
    <source>
        <dbReference type="EMBL" id="RAK92468.1"/>
    </source>
</evidence>
<keyword evidence="2" id="KW-1185">Reference proteome</keyword>
<gene>
    <name evidence="1" type="ORF">BO79DRAFT_251753</name>
</gene>
<proteinExistence type="predicted"/>
<name>A0ACD1IQX5_9EURO</name>
<sequence length="603" mass="68557">MATPLDPFSALSATVPYQASLPPFFPTFCTSYEIYTFRIQLFAKGSRRTYHKSCYQGEISHRMTTSLWARALSALPDKDQRMFPTSGIASPPVSQTLTDTITAIEMQRDRCKRHKWSTTTIGGKEIIIRDFASVFDIVVSYDPVHAALPWAGVRFVLQLFLNGIETFGAIVEGLETSVRVIARGGILEERAVAFMSKDDFRHCTKEIKSAEQQFLIQKGLADSEDLGNIETHVLHTILIATSTADQVNDMKAKLEKDLLDLDKPVTRVVDQVSDLHRALKDNERDQTLSWISAVPAQKYLREASTSLMPGSAEWLFRHPEFQAWSNSSSSEVLWLHGTRGLNYDIPKFPYQIDKKPAAESPRSLIEEYRKRLQEANYYGEGPAALSVERCTELLCELGQSASVILIIDALDECDSQQRMILQHSLEEMCQSCRDLVKLFISSRYEEDIATGFRQKRTLCVTPQDTEDDLKHFIALRVSKFVLRWADLHSEASDILQQLEKDLKETLITGAQGIYLETVEIYRDKEVCYSMALRCLGAYLGEDCGENGFLKYATNYWPSHVEDLGCAPQRAKVVPRLTDFFTKEEHFDDWLDNFELQQREGSSR</sequence>
<evidence type="ECO:0000313" key="2">
    <source>
        <dbReference type="Proteomes" id="UP000249748"/>
    </source>
</evidence>
<protein>
    <submittedName>
        <fullName evidence="1">Uncharacterized protein</fullName>
    </submittedName>
</protein>
<reference evidence="1" key="1">
    <citation type="submission" date="2018-02" db="EMBL/GenBank/DDBJ databases">
        <title>The genomes of Aspergillus section Nigri reveals drivers in fungal speciation.</title>
        <authorList>
            <consortium name="DOE Joint Genome Institute"/>
            <person name="Vesth T.C."/>
            <person name="Nybo J."/>
            <person name="Theobald S."/>
            <person name="Brandl J."/>
            <person name="Frisvad J.C."/>
            <person name="Nielsen K.F."/>
            <person name="Lyhne E.K."/>
            <person name="Kogle M.E."/>
            <person name="Kuo A."/>
            <person name="Riley R."/>
            <person name="Clum A."/>
            <person name="Nolan M."/>
            <person name="Lipzen A."/>
            <person name="Salamov A."/>
            <person name="Henrissat B."/>
            <person name="Wiebenga A."/>
            <person name="De vries R.P."/>
            <person name="Grigoriev I.V."/>
            <person name="Mortensen U.H."/>
            <person name="Andersen M.R."/>
            <person name="Baker S.E."/>
        </authorList>
    </citation>
    <scope>NUCLEOTIDE SEQUENCE</scope>
    <source>
        <strain evidence="1">CBS 115574</strain>
    </source>
</reference>
<organism evidence="1 2">
    <name type="scientific">Aspergillus costaricaensis CBS 115574</name>
    <dbReference type="NCBI Taxonomy" id="1448317"/>
    <lineage>
        <taxon>Eukaryota</taxon>
        <taxon>Fungi</taxon>
        <taxon>Dikarya</taxon>
        <taxon>Ascomycota</taxon>
        <taxon>Pezizomycotina</taxon>
        <taxon>Eurotiomycetes</taxon>
        <taxon>Eurotiomycetidae</taxon>
        <taxon>Eurotiales</taxon>
        <taxon>Aspergillaceae</taxon>
        <taxon>Aspergillus</taxon>
        <taxon>Aspergillus subgen. Circumdati</taxon>
    </lineage>
</organism>
<dbReference type="EMBL" id="KZ824539">
    <property type="protein sequence ID" value="RAK92468.1"/>
    <property type="molecule type" value="Genomic_DNA"/>
</dbReference>
<accession>A0ACD1IQX5</accession>